<evidence type="ECO:0000259" key="1">
    <source>
        <dbReference type="PROSITE" id="PS52045"/>
    </source>
</evidence>
<dbReference type="PANTHER" id="PTHR31589:SF232">
    <property type="entry name" value="NEPROSIN DOMAIN-CONTAINING PROTEIN"/>
    <property type="match status" value="1"/>
</dbReference>
<feature type="domain" description="Neprosin PEP catalytic" evidence="1">
    <location>
        <begin position="1"/>
        <end position="117"/>
    </location>
</feature>
<dbReference type="InterPro" id="IPR004314">
    <property type="entry name" value="Neprosin"/>
</dbReference>
<reference evidence="2" key="1">
    <citation type="submission" date="2018-02" db="EMBL/GenBank/DDBJ databases">
        <authorList>
            <person name="Cohen D.B."/>
            <person name="Kent A.D."/>
        </authorList>
    </citation>
    <scope>NUCLEOTIDE SEQUENCE</scope>
</reference>
<sequence length="118" mass="12698">MITTHRYLIGYWPKELLPHLRVGAATVGWGGFANAGSTGISPPMGSGHKPDGHYNHAAYFRNVHFLTSNLAPQVPIHGDTEEYVDRSGCYGLKNDHNTGIPFLGYAFTFGGPGGHCGD</sequence>
<gene>
    <name evidence="2" type="ORF">FSB_LOCUS39436</name>
</gene>
<dbReference type="PROSITE" id="PS52045">
    <property type="entry name" value="NEPROSIN_PEP_CD"/>
    <property type="match status" value="1"/>
</dbReference>
<name>A0A2N9HIV9_FAGSY</name>
<organism evidence="2">
    <name type="scientific">Fagus sylvatica</name>
    <name type="common">Beechnut</name>
    <dbReference type="NCBI Taxonomy" id="28930"/>
    <lineage>
        <taxon>Eukaryota</taxon>
        <taxon>Viridiplantae</taxon>
        <taxon>Streptophyta</taxon>
        <taxon>Embryophyta</taxon>
        <taxon>Tracheophyta</taxon>
        <taxon>Spermatophyta</taxon>
        <taxon>Magnoliopsida</taxon>
        <taxon>eudicotyledons</taxon>
        <taxon>Gunneridae</taxon>
        <taxon>Pentapetalae</taxon>
        <taxon>rosids</taxon>
        <taxon>fabids</taxon>
        <taxon>Fagales</taxon>
        <taxon>Fagaceae</taxon>
        <taxon>Fagus</taxon>
    </lineage>
</organism>
<evidence type="ECO:0000313" key="2">
    <source>
        <dbReference type="EMBL" id="SPD11554.1"/>
    </source>
</evidence>
<dbReference type="PANTHER" id="PTHR31589">
    <property type="entry name" value="PROTEIN, PUTATIVE (DUF239)-RELATED-RELATED"/>
    <property type="match status" value="1"/>
</dbReference>
<dbReference type="Pfam" id="PF03080">
    <property type="entry name" value="Neprosin"/>
    <property type="match status" value="1"/>
</dbReference>
<proteinExistence type="predicted"/>
<protein>
    <recommendedName>
        <fullName evidence="1">Neprosin PEP catalytic domain-containing protein</fullName>
    </recommendedName>
</protein>
<dbReference type="AlphaFoldDB" id="A0A2N9HIV9"/>
<dbReference type="EMBL" id="OIVN01003480">
    <property type="protein sequence ID" value="SPD11554.1"/>
    <property type="molecule type" value="Genomic_DNA"/>
</dbReference>
<dbReference type="InterPro" id="IPR053168">
    <property type="entry name" value="Glutamic_endopeptidase"/>
</dbReference>
<accession>A0A2N9HIV9</accession>